<keyword evidence="2" id="KW-1133">Transmembrane helix</keyword>
<dbReference type="AlphaFoldDB" id="A0A6L2Q6V5"/>
<sequence length="785" mass="89021">MYISQLYTSDSQFNVAMEHIKIRQTFSECKIKVLAHETKISDHTFDASYDTNMSVVIGIEPKAEPTKGSFVVYAESVTEDAANKSSEGNLPISEARMSSGNMNLKSALGYSAQDMEYYRAPVYTAKESNKPTYDSAHPPSSTLGQDSSKINSEQPGSHPPHLTPNYSRNGQGNAHKPPETFQPKEATQDKRSDRNDLDKQRHFLKLPQDPYSGPDSYHTTTPAPNKSPPLPPVGIHQSEPRKENYKAPLFKYQPQKPEESVIQPMEQYQIPSSTEFHKPIMLNYQPPDRNEPYVYQLQPPKGMYEPQMDAYQYAKLKEFMKPFEHTQNPQKPRNSLTPPSGTYQPPESSDSITPPAAILQPPKQKDSFKPTMDMYHAKRPEDSLTPPVDTYEHPKSQDPFTQHTDTFNAPKPRDTLTPPVDLFEHPKPKDSFKPHMDIYQPLKQEYDFKGATEFDGPFPAKEIHKPFVLSPEEFYKPHMEAQKPSEDNKIPSPSKPLRDLPQSSPLTNANNNDMPNSSHTQNMDDDVYLDYDPSAYVQKENSNGHAHNNSHEYDHPAEHLHSPEPDHSHKYSSHDYSHFYLQPPAPPKRANGAPPPPPKELNGVMPQPPKDMKEDMPSALKESLGSVPPPAKEINGALSPQPTETHEAPSPPSKELYGSPHPLSYLPKDAYADIPPPPKYIYGEHNFEHPYGVPPPPPMTAPPPPPPKRRRYGYYYIGRKLYLIPAYFSFLFIPYVLALIIRSVIRHKVQAPFKYWGTARKNDLDADETERRVARALEAAEKRYE</sequence>
<feature type="compositionally biased region" description="Basic and acidic residues" evidence="1">
    <location>
        <begin position="549"/>
        <end position="577"/>
    </location>
</feature>
<feature type="compositionally biased region" description="Pro residues" evidence="1">
    <location>
        <begin position="583"/>
        <end position="599"/>
    </location>
</feature>
<feature type="compositionally biased region" description="Polar residues" evidence="1">
    <location>
        <begin position="325"/>
        <end position="352"/>
    </location>
</feature>
<evidence type="ECO:0000313" key="4">
    <source>
        <dbReference type="Proteomes" id="UP000502823"/>
    </source>
</evidence>
<feature type="region of interest" description="Disordered" evidence="1">
    <location>
        <begin position="321"/>
        <end position="435"/>
    </location>
</feature>
<evidence type="ECO:0000256" key="2">
    <source>
        <dbReference type="SAM" id="Phobius"/>
    </source>
</evidence>
<keyword evidence="2" id="KW-0812">Transmembrane</keyword>
<accession>A0A6L2Q6V5</accession>
<dbReference type="EMBL" id="BLKM01002316">
    <property type="protein sequence ID" value="GFG40661.1"/>
    <property type="molecule type" value="Genomic_DNA"/>
</dbReference>
<organism evidence="3 4">
    <name type="scientific">Coptotermes formosanus</name>
    <name type="common">Formosan subterranean termite</name>
    <dbReference type="NCBI Taxonomy" id="36987"/>
    <lineage>
        <taxon>Eukaryota</taxon>
        <taxon>Metazoa</taxon>
        <taxon>Ecdysozoa</taxon>
        <taxon>Arthropoda</taxon>
        <taxon>Hexapoda</taxon>
        <taxon>Insecta</taxon>
        <taxon>Pterygota</taxon>
        <taxon>Neoptera</taxon>
        <taxon>Polyneoptera</taxon>
        <taxon>Dictyoptera</taxon>
        <taxon>Blattodea</taxon>
        <taxon>Blattoidea</taxon>
        <taxon>Termitoidae</taxon>
        <taxon>Rhinotermitidae</taxon>
        <taxon>Coptotermes</taxon>
    </lineage>
</organism>
<comment type="caution">
    <text evidence="3">The sequence shown here is derived from an EMBL/GenBank/DDBJ whole genome shotgun (WGS) entry which is preliminary data.</text>
</comment>
<feature type="compositionally biased region" description="Polar residues" evidence="1">
    <location>
        <begin position="501"/>
        <end position="521"/>
    </location>
</feature>
<keyword evidence="2" id="KW-0472">Membrane</keyword>
<protein>
    <submittedName>
        <fullName evidence="3">Uncharacterized protein</fullName>
    </submittedName>
</protein>
<proteinExistence type="predicted"/>
<feature type="compositionally biased region" description="Polar residues" evidence="1">
    <location>
        <begin position="138"/>
        <end position="155"/>
    </location>
</feature>
<dbReference type="OrthoDB" id="10612572at2759"/>
<keyword evidence="4" id="KW-1185">Reference proteome</keyword>
<gene>
    <name evidence="3" type="ORF">Cfor_06698</name>
</gene>
<dbReference type="InParanoid" id="A0A6L2Q6V5"/>
<name>A0A6L2Q6V5_COPFO</name>
<reference evidence="4" key="1">
    <citation type="submission" date="2020-01" db="EMBL/GenBank/DDBJ databases">
        <title>Draft genome sequence of the Termite Coptotermes fromosanus.</title>
        <authorList>
            <person name="Itakura S."/>
            <person name="Yosikawa Y."/>
            <person name="Umezawa K."/>
        </authorList>
    </citation>
    <scope>NUCLEOTIDE SEQUENCE [LARGE SCALE GENOMIC DNA]</scope>
</reference>
<feature type="compositionally biased region" description="Basic and acidic residues" evidence="1">
    <location>
        <begin position="186"/>
        <end position="201"/>
    </location>
</feature>
<feature type="compositionally biased region" description="Basic and acidic residues" evidence="1">
    <location>
        <begin position="422"/>
        <end position="435"/>
    </location>
</feature>
<feature type="compositionally biased region" description="Polar residues" evidence="1">
    <location>
        <begin position="398"/>
        <end position="407"/>
    </location>
</feature>
<dbReference type="Proteomes" id="UP000502823">
    <property type="component" value="Unassembled WGS sequence"/>
</dbReference>
<feature type="region of interest" description="Disordered" evidence="1">
    <location>
        <begin position="474"/>
        <end position="659"/>
    </location>
</feature>
<feature type="transmembrane region" description="Helical" evidence="2">
    <location>
        <begin position="721"/>
        <end position="741"/>
    </location>
</feature>
<feature type="region of interest" description="Disordered" evidence="1">
    <location>
        <begin position="128"/>
        <end position="247"/>
    </location>
</feature>
<feature type="region of interest" description="Disordered" evidence="1">
    <location>
        <begin position="280"/>
        <end position="301"/>
    </location>
</feature>
<evidence type="ECO:0000256" key="1">
    <source>
        <dbReference type="SAM" id="MobiDB-lite"/>
    </source>
</evidence>
<feature type="compositionally biased region" description="Basic and acidic residues" evidence="1">
    <location>
        <begin position="474"/>
        <end position="489"/>
    </location>
</feature>
<evidence type="ECO:0000313" key="3">
    <source>
        <dbReference type="EMBL" id="GFG40661.1"/>
    </source>
</evidence>